<feature type="compositionally biased region" description="Low complexity" evidence="1">
    <location>
        <begin position="249"/>
        <end position="291"/>
    </location>
</feature>
<dbReference type="Proteomes" id="UP000198372">
    <property type="component" value="Unassembled WGS sequence"/>
</dbReference>
<feature type="region of interest" description="Disordered" evidence="1">
    <location>
        <begin position="195"/>
        <end position="301"/>
    </location>
</feature>
<dbReference type="EMBL" id="FMSP01000004">
    <property type="protein sequence ID" value="SCV69629.1"/>
    <property type="molecule type" value="Genomic_DNA"/>
</dbReference>
<evidence type="ECO:0000313" key="3">
    <source>
        <dbReference type="Proteomes" id="UP000198372"/>
    </source>
</evidence>
<keyword evidence="3" id="KW-1185">Reference proteome</keyword>
<evidence type="ECO:0000313" key="2">
    <source>
        <dbReference type="EMBL" id="SCV69629.1"/>
    </source>
</evidence>
<evidence type="ECO:0000256" key="1">
    <source>
        <dbReference type="SAM" id="MobiDB-lite"/>
    </source>
</evidence>
<accession>A0A238FA47</accession>
<feature type="compositionally biased region" description="Basic residues" evidence="1">
    <location>
        <begin position="236"/>
        <end position="246"/>
    </location>
</feature>
<reference evidence="3" key="1">
    <citation type="submission" date="2016-09" db="EMBL/GenBank/DDBJ databases">
        <authorList>
            <person name="Jeantristanb JTB J.-T."/>
            <person name="Ricardo R."/>
        </authorList>
    </citation>
    <scope>NUCLEOTIDE SEQUENCE [LARGE SCALE GENOMIC DNA]</scope>
</reference>
<name>A0A238FA47_9BASI</name>
<dbReference type="AlphaFoldDB" id="A0A238FA47"/>
<sequence length="625" mass="69328">MEAPAWFELSAGGFNWREWSDMVRRHAREMGVSHLLHQNTAPATEPDNDDPDFISGSKLNDLIGIHLPQTVLDHLGFVFQEYRVYLVYEALEEIYDWPCDAERSLDLLSRLTPDPHDISKFVDEYYSLAFMYMEQSMRDVDLQDDDLAGPIENMMVRIFARQLWDKLPESVRTQFREYHGADEPITLRALHRFDFAPSRSSPSPPPSASNGTRPVSTEPTSVPQTDGGTPNQKLTKAQKKKNKKKRAAESASASAHGNAASGLTAGASGSGAMSRVHGSSTSASGAEAGAGRTPLSTTPTVVDDSNLEHDWFFTSSSHCATPRMPDNFHITNPNPVGHWFVDMFGGKHAVTAIGDAVIVVQHTESSQPTRIELRDLLIVPQGRFSVIKAWAEPGYSMEYKAYGGVEIRGPDGSIFMNSTRTFNGLNVLNTPHSLAQPAQRRLRSDAALALSCRLQIDRVAPAPVARSVPSPIRSTEPDREWYITSSSNHATPTPPPDFEVTNPNPVGYKFVDWLNTSRTVTKIGNMRITVQDTPSEDPRQITLYDVLIVPTLRFHVLSKDEGRPQRNLRVVDGLLRYEQDDGKPYFCSSRRKNGHFIVNTPTSLAQPPNQGGREDLVLAADLVIE</sequence>
<gene>
    <name evidence="2" type="ORF">BQ2448_2649</name>
</gene>
<organism evidence="2 3">
    <name type="scientific">Microbotryum intermedium</name>
    <dbReference type="NCBI Taxonomy" id="269621"/>
    <lineage>
        <taxon>Eukaryota</taxon>
        <taxon>Fungi</taxon>
        <taxon>Dikarya</taxon>
        <taxon>Basidiomycota</taxon>
        <taxon>Pucciniomycotina</taxon>
        <taxon>Microbotryomycetes</taxon>
        <taxon>Microbotryales</taxon>
        <taxon>Microbotryaceae</taxon>
        <taxon>Microbotryum</taxon>
    </lineage>
</organism>
<protein>
    <submittedName>
        <fullName evidence="2">BQ2448_2649 protein</fullName>
    </submittedName>
</protein>
<feature type="compositionally biased region" description="Polar residues" evidence="1">
    <location>
        <begin position="210"/>
        <end position="232"/>
    </location>
</feature>
<proteinExistence type="predicted"/>